<name>A0A379JM61_9NOCA</name>
<sequence>MAEDDLFPEASDIAESLRTIAEIHLLQQQIMRYQHMVAIADQVQARHPDTDLWERLYYVADLLLDDILIRRELATEGQQFQQMTGLRNIPDAIRQRWSTADDQILTAAYAQYECAGLAAVYLGPSTLDELLWVGPDSAPEPAAAPAPALPLDPCLDSELDAHWDHLERTVWLGGQVAAERPAWSAHLGPLPAGAVSRADWITTAGHIAAWREQHDITDPTTLLGDRPDHDPDRADRYDELTRDAHRLRTTDHPMGPEA</sequence>
<dbReference type="EMBL" id="UGRY01000008">
    <property type="protein sequence ID" value="SUD49588.1"/>
    <property type="molecule type" value="Genomic_DNA"/>
</dbReference>
<accession>A0A379JM61</accession>
<feature type="region of interest" description="Disordered" evidence="1">
    <location>
        <begin position="218"/>
        <end position="258"/>
    </location>
</feature>
<proteinExistence type="predicted"/>
<protein>
    <submittedName>
        <fullName evidence="2">Uncharacterized protein</fullName>
    </submittedName>
</protein>
<dbReference type="AlphaFoldDB" id="A0A379JM61"/>
<dbReference type="Proteomes" id="UP000255467">
    <property type="component" value="Unassembled WGS sequence"/>
</dbReference>
<reference evidence="2 3" key="1">
    <citation type="submission" date="2018-06" db="EMBL/GenBank/DDBJ databases">
        <authorList>
            <consortium name="Pathogen Informatics"/>
            <person name="Doyle S."/>
        </authorList>
    </citation>
    <scope>NUCLEOTIDE SEQUENCE [LARGE SCALE GENOMIC DNA]</scope>
    <source>
        <strain evidence="2 3">NCTC1934</strain>
    </source>
</reference>
<dbReference type="OrthoDB" id="4524286at2"/>
<evidence type="ECO:0000256" key="1">
    <source>
        <dbReference type="SAM" id="MobiDB-lite"/>
    </source>
</evidence>
<evidence type="ECO:0000313" key="3">
    <source>
        <dbReference type="Proteomes" id="UP000255467"/>
    </source>
</evidence>
<organism evidence="2 3">
    <name type="scientific">Nocardia otitidiscaviarum</name>
    <dbReference type="NCBI Taxonomy" id="1823"/>
    <lineage>
        <taxon>Bacteria</taxon>
        <taxon>Bacillati</taxon>
        <taxon>Actinomycetota</taxon>
        <taxon>Actinomycetes</taxon>
        <taxon>Mycobacteriales</taxon>
        <taxon>Nocardiaceae</taxon>
        <taxon>Nocardia</taxon>
    </lineage>
</organism>
<feature type="compositionally biased region" description="Basic and acidic residues" evidence="1">
    <location>
        <begin position="225"/>
        <end position="251"/>
    </location>
</feature>
<gene>
    <name evidence="2" type="ORF">NCTC1934_06942</name>
</gene>
<dbReference type="RefSeq" id="WP_147287262.1">
    <property type="nucleotide sequence ID" value="NZ_UGRY01000008.1"/>
</dbReference>
<evidence type="ECO:0000313" key="2">
    <source>
        <dbReference type="EMBL" id="SUD49588.1"/>
    </source>
</evidence>
<keyword evidence="3" id="KW-1185">Reference proteome</keyword>